<evidence type="ECO:0000313" key="2">
    <source>
        <dbReference type="EMBL" id="SDX30245.1"/>
    </source>
</evidence>
<sequence length="231" mass="23309">MSGAPEAALGGDRLAGRRAALAAARARTALQNRRGAWRLSGLAADGRAAGRAAGGLPDLGAAFDPCDPAVAALVDPAQGQRVRSAAAAVLAGHQLALAITPDARAEARALVADEAQAFALARRHLALPPETLPLAETLGAAERRIDAAWRRRLPAVLAAEWPGGGDAPAADTAPPAAPSPARGPRGLRLPWSRRHTPLPPDPAAVPPAERPDLALDAALAACALPSAEAPA</sequence>
<feature type="region of interest" description="Disordered" evidence="1">
    <location>
        <begin position="163"/>
        <end position="211"/>
    </location>
</feature>
<dbReference type="Proteomes" id="UP000182944">
    <property type="component" value="Unassembled WGS sequence"/>
</dbReference>
<gene>
    <name evidence="2" type="ORF">SAMN05444276_104117</name>
</gene>
<name>A0A1H3AKW2_9RHOB</name>
<feature type="compositionally biased region" description="Low complexity" evidence="1">
    <location>
        <begin position="167"/>
        <end position="186"/>
    </location>
</feature>
<evidence type="ECO:0000313" key="3">
    <source>
        <dbReference type="Proteomes" id="UP000182944"/>
    </source>
</evidence>
<organism evidence="2 3">
    <name type="scientific">Paracoccus sanguinis</name>
    <dbReference type="NCBI Taxonomy" id="1545044"/>
    <lineage>
        <taxon>Bacteria</taxon>
        <taxon>Pseudomonadati</taxon>
        <taxon>Pseudomonadota</taxon>
        <taxon>Alphaproteobacteria</taxon>
        <taxon>Rhodobacterales</taxon>
        <taxon>Paracoccaceae</taxon>
        <taxon>Paracoccus</taxon>
    </lineage>
</organism>
<keyword evidence="3" id="KW-1185">Reference proteome</keyword>
<dbReference type="STRING" id="1545044.SAMN05444276_104117"/>
<accession>A0A1H3AKW2</accession>
<dbReference type="AlphaFoldDB" id="A0A1H3AKW2"/>
<dbReference type="RefSeq" id="WP_074826841.1">
    <property type="nucleotide sequence ID" value="NZ_FNNA01000004.1"/>
</dbReference>
<evidence type="ECO:0000256" key="1">
    <source>
        <dbReference type="SAM" id="MobiDB-lite"/>
    </source>
</evidence>
<dbReference type="EMBL" id="FNNA01000004">
    <property type="protein sequence ID" value="SDX30245.1"/>
    <property type="molecule type" value="Genomic_DNA"/>
</dbReference>
<protein>
    <submittedName>
        <fullName evidence="2">Uncharacterized protein</fullName>
    </submittedName>
</protein>
<reference evidence="3" key="1">
    <citation type="submission" date="2016-10" db="EMBL/GenBank/DDBJ databases">
        <authorList>
            <person name="Varghese N."/>
            <person name="Submissions S."/>
        </authorList>
    </citation>
    <scope>NUCLEOTIDE SEQUENCE [LARGE SCALE GENOMIC DNA]</scope>
    <source>
        <strain evidence="3">DSM 29303</strain>
    </source>
</reference>
<proteinExistence type="predicted"/>